<organism evidence="2 3">
    <name type="scientific">Flavonifractor plautii</name>
    <name type="common">Fusobacterium plautii</name>
    <dbReference type="NCBI Taxonomy" id="292800"/>
    <lineage>
        <taxon>Bacteria</taxon>
        <taxon>Bacillati</taxon>
        <taxon>Bacillota</taxon>
        <taxon>Clostridia</taxon>
        <taxon>Eubacteriales</taxon>
        <taxon>Oscillospiraceae</taxon>
        <taxon>Flavonifractor</taxon>
    </lineage>
</organism>
<gene>
    <name evidence="2" type="ORF">PND83_20815</name>
</gene>
<dbReference type="Pfam" id="PF12687">
    <property type="entry name" value="DUF3801"/>
    <property type="match status" value="1"/>
</dbReference>
<reference evidence="2" key="1">
    <citation type="submission" date="2023-01" db="EMBL/GenBank/DDBJ databases">
        <title>Human gut microbiome strain richness.</title>
        <authorList>
            <person name="Chen-Liaw A."/>
        </authorList>
    </citation>
    <scope>NUCLEOTIDE SEQUENCE</scope>
    <source>
        <strain evidence="2">2225st1_A6_2225SCRN_200828</strain>
    </source>
</reference>
<name>A0AAW6CB15_FLAPL</name>
<dbReference type="AlphaFoldDB" id="A0AAW6CB15"/>
<evidence type="ECO:0000256" key="1">
    <source>
        <dbReference type="SAM" id="MobiDB-lite"/>
    </source>
</evidence>
<dbReference type="InterPro" id="IPR024234">
    <property type="entry name" value="DUF3801"/>
</dbReference>
<proteinExistence type="predicted"/>
<evidence type="ECO:0000313" key="2">
    <source>
        <dbReference type="EMBL" id="MDB7908431.1"/>
    </source>
</evidence>
<evidence type="ECO:0000313" key="3">
    <source>
        <dbReference type="Proteomes" id="UP001211006"/>
    </source>
</evidence>
<protein>
    <submittedName>
        <fullName evidence="2">PcfB family protein</fullName>
    </submittedName>
</protein>
<dbReference type="EMBL" id="JAQLWO010000033">
    <property type="protein sequence ID" value="MDB7908431.1"/>
    <property type="molecule type" value="Genomic_DNA"/>
</dbReference>
<comment type="caution">
    <text evidence="2">The sequence shown here is derived from an EMBL/GenBank/DDBJ whole genome shotgun (WGS) entry which is preliminary data.</text>
</comment>
<accession>A0AAW6CB15</accession>
<dbReference type="RefSeq" id="WP_024725158.1">
    <property type="nucleotide sequence ID" value="NZ_CANCWG010000032.1"/>
</dbReference>
<dbReference type="Proteomes" id="UP001211006">
    <property type="component" value="Unassembled WGS sequence"/>
</dbReference>
<sequence length="153" mass="17836">MVTEIQEEAIQITVRAGTVTLSTLLRLMAALARQYKQVTHGKQSLRKLNLQNRELVSYDFMGADMQALRRELRRYNVDFAVMKGEEPGTYKVFFKAQDAQRIYTVVSNVVKNFDWEKEEPLSEKVKEAERQAEAQAREAGAREHKRERSKEER</sequence>
<feature type="region of interest" description="Disordered" evidence="1">
    <location>
        <begin position="118"/>
        <end position="153"/>
    </location>
</feature>